<gene>
    <name evidence="1" type="ORF">EG340_09945</name>
</gene>
<dbReference type="RefSeq" id="WP_123886129.1">
    <property type="nucleotide sequence ID" value="NZ_CP033928.1"/>
</dbReference>
<accession>A0A3G6N4H4</accession>
<organism evidence="1 2">
    <name type="scientific">Chryseobacterium indoltheticum</name>
    <dbReference type="NCBI Taxonomy" id="254"/>
    <lineage>
        <taxon>Bacteria</taxon>
        <taxon>Pseudomonadati</taxon>
        <taxon>Bacteroidota</taxon>
        <taxon>Flavobacteriia</taxon>
        <taxon>Flavobacteriales</taxon>
        <taxon>Weeksellaceae</taxon>
        <taxon>Chryseobacterium group</taxon>
        <taxon>Chryseobacterium</taxon>
    </lineage>
</organism>
<name>A0A3G6N4H4_9FLAO</name>
<sequence length="207" mass="24553">MLTQQEYLKIYNNSDSEKLLNLARFDSKKLTEPAIIALKGEILKRQLGTKLIDWINAERNFFKGFELEILKTKIKYYKCSNCKIKKNNIKGFYIHNCSLTHNPKEANLLLCEECGKKFRNKNYIISATWGWLSSKGFINVPFYFLNEVFNIPFRKKQSEKIFKEFIFENTGLIRHLGIDKIEKIVELHNNHQLSLEIKEDFLFLEFL</sequence>
<dbReference type="Proteomes" id="UP000269076">
    <property type="component" value="Chromosome"/>
</dbReference>
<dbReference type="EMBL" id="CP033928">
    <property type="protein sequence ID" value="AZA61338.1"/>
    <property type="molecule type" value="Genomic_DNA"/>
</dbReference>
<evidence type="ECO:0000313" key="1">
    <source>
        <dbReference type="EMBL" id="AZA61338.1"/>
    </source>
</evidence>
<evidence type="ECO:0000313" key="2">
    <source>
        <dbReference type="Proteomes" id="UP000269076"/>
    </source>
</evidence>
<protein>
    <submittedName>
        <fullName evidence="1">Uncharacterized protein</fullName>
    </submittedName>
</protein>
<reference evidence="1 2" key="1">
    <citation type="submission" date="2018-11" db="EMBL/GenBank/DDBJ databases">
        <title>Proposal to divide the Flavobacteriaceae and reorganize its genera based on Amino Acid Identity values calculated from whole genome sequences.</title>
        <authorList>
            <person name="Nicholson A.C."/>
            <person name="Gulvik C.A."/>
            <person name="Whitney A.M."/>
            <person name="Humrighouse B.W."/>
            <person name="Bell M."/>
            <person name="Holmes B."/>
            <person name="Steigerwalt A."/>
            <person name="Villarma A."/>
            <person name="Sheth M."/>
            <person name="Batra D."/>
            <person name="Pryor J."/>
            <person name="Bernardet J.-F."/>
            <person name="Hugo C."/>
            <person name="Kampfer P."/>
            <person name="Newman J."/>
            <person name="Mcquiston J.R."/>
        </authorList>
    </citation>
    <scope>NUCLEOTIDE SEQUENCE [LARGE SCALE GENOMIC DNA]</scope>
    <source>
        <strain evidence="1 2">G0211</strain>
    </source>
</reference>
<proteinExistence type="predicted"/>
<dbReference type="AlphaFoldDB" id="A0A3G6N4H4"/>